<evidence type="ECO:0000259" key="7">
    <source>
        <dbReference type="Pfam" id="PF00883"/>
    </source>
</evidence>
<gene>
    <name evidence="8" type="ORF">KY084_07720</name>
</gene>
<evidence type="ECO:0000256" key="5">
    <source>
        <dbReference type="ARBA" id="ARBA00023211"/>
    </source>
</evidence>
<dbReference type="EMBL" id="JAHWZX010000005">
    <property type="protein sequence ID" value="MBW4330764.1"/>
    <property type="molecule type" value="Genomic_DNA"/>
</dbReference>
<keyword evidence="3" id="KW-0645">Protease</keyword>
<evidence type="ECO:0000256" key="6">
    <source>
        <dbReference type="SAM" id="MobiDB-lite"/>
    </source>
</evidence>
<reference evidence="8 9" key="1">
    <citation type="submission" date="2021-07" db="EMBL/GenBank/DDBJ databases">
        <title>Stakelama flava sp. nov., a novel endophytic bacterium isolated from branch of Kandelia candel.</title>
        <authorList>
            <person name="Tuo L."/>
        </authorList>
    </citation>
    <scope>NUCLEOTIDE SEQUENCE [LARGE SCALE GENOMIC DNA]</scope>
    <source>
        <strain evidence="8 9">CBK3Z-3</strain>
    </source>
</reference>
<evidence type="ECO:0000313" key="9">
    <source>
        <dbReference type="Proteomes" id="UP001197214"/>
    </source>
</evidence>
<organism evidence="8 9">
    <name type="scientific">Stakelama flava</name>
    <dbReference type="NCBI Taxonomy" id="2860338"/>
    <lineage>
        <taxon>Bacteria</taxon>
        <taxon>Pseudomonadati</taxon>
        <taxon>Pseudomonadota</taxon>
        <taxon>Alphaproteobacteria</taxon>
        <taxon>Sphingomonadales</taxon>
        <taxon>Sphingomonadaceae</taxon>
        <taxon>Stakelama</taxon>
    </lineage>
</organism>
<evidence type="ECO:0000256" key="3">
    <source>
        <dbReference type="ARBA" id="ARBA00022670"/>
    </source>
</evidence>
<keyword evidence="9" id="KW-1185">Reference proteome</keyword>
<dbReference type="InterPro" id="IPR000819">
    <property type="entry name" value="Peptidase_M17_C"/>
</dbReference>
<comment type="similarity">
    <text evidence="1">Belongs to the peptidase M17 family.</text>
</comment>
<evidence type="ECO:0000256" key="1">
    <source>
        <dbReference type="ARBA" id="ARBA00009528"/>
    </source>
</evidence>
<name>A0ABS6XKM2_9SPHN</name>
<sequence>MAWHKVPPLSSRFLVSGETALQIDLRAIPAGNLPEIAADAAEALRLRSWRYDRHHTDMTEAKRPSLATAELVLGECVDAVSTAWPRRSAVCEGVAFARALVSEPGNLLHPQAFVEECRALETLGVDVEVLDEAQMLAEGMGALLAVGQGSAQPSRFLVMRWKGGRGGDDAPPLNPIHPLDPTTNRLTTGA</sequence>
<protein>
    <recommendedName>
        <fullName evidence="7">Cytosol aminopeptidase domain-containing protein</fullName>
    </recommendedName>
</protein>
<evidence type="ECO:0000256" key="4">
    <source>
        <dbReference type="ARBA" id="ARBA00022801"/>
    </source>
</evidence>
<accession>A0ABS6XKM2</accession>
<dbReference type="PANTHER" id="PTHR11963:SF23">
    <property type="entry name" value="CYTOSOL AMINOPEPTIDASE"/>
    <property type="match status" value="1"/>
</dbReference>
<evidence type="ECO:0000313" key="8">
    <source>
        <dbReference type="EMBL" id="MBW4330764.1"/>
    </source>
</evidence>
<keyword evidence="5" id="KW-0464">Manganese</keyword>
<dbReference type="PANTHER" id="PTHR11963">
    <property type="entry name" value="LEUCINE AMINOPEPTIDASE-RELATED"/>
    <property type="match status" value="1"/>
</dbReference>
<keyword evidence="4" id="KW-0378">Hydrolase</keyword>
<keyword evidence="2" id="KW-0031">Aminopeptidase</keyword>
<dbReference type="Proteomes" id="UP001197214">
    <property type="component" value="Unassembled WGS sequence"/>
</dbReference>
<proteinExistence type="inferred from homology"/>
<feature type="domain" description="Cytosol aminopeptidase" evidence="7">
    <location>
        <begin position="96"/>
        <end position="165"/>
    </location>
</feature>
<dbReference type="Pfam" id="PF00883">
    <property type="entry name" value="Peptidase_M17"/>
    <property type="match status" value="1"/>
</dbReference>
<feature type="region of interest" description="Disordered" evidence="6">
    <location>
        <begin position="167"/>
        <end position="190"/>
    </location>
</feature>
<dbReference type="InterPro" id="IPR011356">
    <property type="entry name" value="Leucine_aapep/pepB"/>
</dbReference>
<feature type="compositionally biased region" description="Polar residues" evidence="6">
    <location>
        <begin position="181"/>
        <end position="190"/>
    </location>
</feature>
<comment type="caution">
    <text evidence="8">The sequence shown here is derived from an EMBL/GenBank/DDBJ whole genome shotgun (WGS) entry which is preliminary data.</text>
</comment>
<dbReference type="RefSeq" id="WP_219237867.1">
    <property type="nucleotide sequence ID" value="NZ_JAHWZX010000005.1"/>
</dbReference>
<evidence type="ECO:0000256" key="2">
    <source>
        <dbReference type="ARBA" id="ARBA00022438"/>
    </source>
</evidence>